<evidence type="ECO:0000256" key="1">
    <source>
        <dbReference type="ARBA" id="ARBA00004690"/>
    </source>
</evidence>
<keyword evidence="3 5" id="KW-0547">Nucleotide-binding</keyword>
<evidence type="ECO:0000256" key="6">
    <source>
        <dbReference type="SAM" id="MobiDB-lite"/>
    </source>
</evidence>
<evidence type="ECO:0000256" key="4">
    <source>
        <dbReference type="ARBA" id="ARBA00022777"/>
    </source>
</evidence>
<sequence length="481" mass="53204">MPPERAQYSPPWANTSIIGIAGSSGSGKTSLALAICASLNLPWVVILSMDSFYNPLTPEQSVIAFKNEFDFDAPAAIDFDLLVDKIRDLKMGKKADVPIYSFEKHARVEQSKTVYSPHVLILEGIFALHDERILDMLDLKVFAEADGDLCLSRRLLRDVRERGRDIEGCIKQWFSFVKPNFHKFVEPQREVADLIVPRGIENQVAISMISDRIRKVLAQKSKLHQVELRRLAAHAAANPLSSNVLMLPQTHQVRGLNTLLLDPSISREDFIFYFDRLATMLIERALQEAPYTPTTVSTPQGTSYTGYLPCATISATLLLRGGSVLEPALRRVLPSALTGRILIQTATRKHGPHGGLLSRSSSSGPGPGEEDPDAESDKELDIPGEPELHYRGLPRDLPSHGLVLLLDSQISSGGAALMAVRVLVDHGVEESKIVFVTWCAAMRPVKRLMAVFPDIKVVVGRMGGEEERDEKRWVADKYLGC</sequence>
<feature type="compositionally biased region" description="Basic and acidic residues" evidence="6">
    <location>
        <begin position="375"/>
        <end position="390"/>
    </location>
</feature>
<dbReference type="EMBL" id="ML977141">
    <property type="protein sequence ID" value="KAF1990734.1"/>
    <property type="molecule type" value="Genomic_DNA"/>
</dbReference>
<dbReference type="CDD" id="cd02023">
    <property type="entry name" value="UMPK"/>
    <property type="match status" value="1"/>
</dbReference>
<name>A0A6G1HCD9_9PEZI</name>
<keyword evidence="4 5" id="KW-0418">Kinase</keyword>
<comment type="catalytic activity">
    <reaction evidence="5">
        <text>cytidine + ATP = CMP + ADP + H(+)</text>
        <dbReference type="Rhea" id="RHEA:24674"/>
        <dbReference type="ChEBI" id="CHEBI:15378"/>
        <dbReference type="ChEBI" id="CHEBI:17562"/>
        <dbReference type="ChEBI" id="CHEBI:30616"/>
        <dbReference type="ChEBI" id="CHEBI:60377"/>
        <dbReference type="ChEBI" id="CHEBI:456216"/>
        <dbReference type="EC" id="2.7.1.48"/>
    </reaction>
</comment>
<dbReference type="Pfam" id="PF14681">
    <property type="entry name" value="UPRTase"/>
    <property type="match status" value="1"/>
</dbReference>
<dbReference type="Proteomes" id="UP000800041">
    <property type="component" value="Unassembled WGS sequence"/>
</dbReference>
<feature type="compositionally biased region" description="Low complexity" evidence="6">
    <location>
        <begin position="355"/>
        <end position="364"/>
    </location>
</feature>
<gene>
    <name evidence="8" type="ORF">K402DRAFT_202645</name>
</gene>
<dbReference type="EC" id="2.7.1.48" evidence="5"/>
<dbReference type="Pfam" id="PF00485">
    <property type="entry name" value="PRK"/>
    <property type="match status" value="1"/>
</dbReference>
<comment type="pathway">
    <text evidence="5">Pyrimidine metabolism; CTP biosynthesis via salvage pathway; CTP from cytidine: step 1/3.</text>
</comment>
<dbReference type="InterPro" id="IPR006083">
    <property type="entry name" value="PRK/URK"/>
</dbReference>
<reference evidence="8" key="1">
    <citation type="journal article" date="2020" name="Stud. Mycol.">
        <title>101 Dothideomycetes genomes: a test case for predicting lifestyles and emergence of pathogens.</title>
        <authorList>
            <person name="Haridas S."/>
            <person name="Albert R."/>
            <person name="Binder M."/>
            <person name="Bloem J."/>
            <person name="Labutti K."/>
            <person name="Salamov A."/>
            <person name="Andreopoulos B."/>
            <person name="Baker S."/>
            <person name="Barry K."/>
            <person name="Bills G."/>
            <person name="Bluhm B."/>
            <person name="Cannon C."/>
            <person name="Castanera R."/>
            <person name="Culley D."/>
            <person name="Daum C."/>
            <person name="Ezra D."/>
            <person name="Gonzalez J."/>
            <person name="Henrissat B."/>
            <person name="Kuo A."/>
            <person name="Liang C."/>
            <person name="Lipzen A."/>
            <person name="Lutzoni F."/>
            <person name="Magnuson J."/>
            <person name="Mondo S."/>
            <person name="Nolan M."/>
            <person name="Ohm R."/>
            <person name="Pangilinan J."/>
            <person name="Park H.-J."/>
            <person name="Ramirez L."/>
            <person name="Alfaro M."/>
            <person name="Sun H."/>
            <person name="Tritt A."/>
            <person name="Yoshinaga Y."/>
            <person name="Zwiers L.-H."/>
            <person name="Turgeon B."/>
            <person name="Goodwin S."/>
            <person name="Spatafora J."/>
            <person name="Crous P."/>
            <person name="Grigoriev I."/>
        </authorList>
    </citation>
    <scope>NUCLEOTIDE SEQUENCE</scope>
    <source>
        <strain evidence="8">CBS 113979</strain>
    </source>
</reference>
<proteinExistence type="inferred from homology"/>
<evidence type="ECO:0000313" key="8">
    <source>
        <dbReference type="EMBL" id="KAF1990734.1"/>
    </source>
</evidence>
<evidence type="ECO:0000313" key="9">
    <source>
        <dbReference type="Proteomes" id="UP000800041"/>
    </source>
</evidence>
<evidence type="ECO:0000259" key="7">
    <source>
        <dbReference type="SMART" id="SM00382"/>
    </source>
</evidence>
<dbReference type="SUPFAM" id="SSF53271">
    <property type="entry name" value="PRTase-like"/>
    <property type="match status" value="1"/>
</dbReference>
<dbReference type="Gene3D" id="3.40.50.300">
    <property type="entry name" value="P-loop containing nucleotide triphosphate hydrolases"/>
    <property type="match status" value="1"/>
</dbReference>
<accession>A0A6G1HCD9</accession>
<dbReference type="NCBIfam" id="TIGR00235">
    <property type="entry name" value="udk"/>
    <property type="match status" value="1"/>
</dbReference>
<dbReference type="InterPro" id="IPR027417">
    <property type="entry name" value="P-loop_NTPase"/>
</dbReference>
<evidence type="ECO:0000256" key="2">
    <source>
        <dbReference type="ARBA" id="ARBA00022679"/>
    </source>
</evidence>
<dbReference type="OrthoDB" id="738517at2759"/>
<comment type="similarity">
    <text evidence="5">Belongs to the uridine kinase family.</text>
</comment>
<keyword evidence="5" id="KW-0067">ATP-binding</keyword>
<dbReference type="SUPFAM" id="SSF52540">
    <property type="entry name" value="P-loop containing nucleoside triphosphate hydrolases"/>
    <property type="match status" value="1"/>
</dbReference>
<dbReference type="GO" id="GO:0004849">
    <property type="term" value="F:uridine kinase activity"/>
    <property type="evidence" value="ECO:0007669"/>
    <property type="project" value="UniProtKB-EC"/>
</dbReference>
<dbReference type="Gene3D" id="3.40.50.2020">
    <property type="match status" value="1"/>
</dbReference>
<dbReference type="UniPathway" id="UPA00579">
    <property type="reaction ID" value="UER00640"/>
</dbReference>
<dbReference type="GO" id="GO:0044211">
    <property type="term" value="P:CTP salvage"/>
    <property type="evidence" value="ECO:0007669"/>
    <property type="project" value="UniProtKB-UniPathway"/>
</dbReference>
<dbReference type="UniPathway" id="UPA00574">
    <property type="reaction ID" value="UER00637"/>
</dbReference>
<feature type="domain" description="AAA+ ATPase" evidence="7">
    <location>
        <begin position="14"/>
        <end position="165"/>
    </location>
</feature>
<dbReference type="SMART" id="SM00382">
    <property type="entry name" value="AAA"/>
    <property type="match status" value="1"/>
</dbReference>
<dbReference type="GO" id="GO:0044206">
    <property type="term" value="P:UMP salvage"/>
    <property type="evidence" value="ECO:0007669"/>
    <property type="project" value="UniProtKB-UniPathway"/>
</dbReference>
<feature type="region of interest" description="Disordered" evidence="6">
    <location>
        <begin position="348"/>
        <end position="390"/>
    </location>
</feature>
<keyword evidence="2 5" id="KW-0808">Transferase</keyword>
<comment type="pathway">
    <text evidence="1 5">Pyrimidine metabolism; UMP biosynthesis via salvage pathway; UMP from uridine: step 1/1.</text>
</comment>
<dbReference type="InterPro" id="IPR029057">
    <property type="entry name" value="PRTase-like"/>
</dbReference>
<dbReference type="GO" id="GO:0005524">
    <property type="term" value="F:ATP binding"/>
    <property type="evidence" value="ECO:0007669"/>
    <property type="project" value="UniProtKB-KW"/>
</dbReference>
<evidence type="ECO:0000256" key="5">
    <source>
        <dbReference type="RuleBase" id="RU003825"/>
    </source>
</evidence>
<dbReference type="FunFam" id="3.40.50.300:FF:002070">
    <property type="entry name" value="Uridine kinase"/>
    <property type="match status" value="1"/>
</dbReference>
<protein>
    <recommendedName>
        <fullName evidence="5">Uridine kinase</fullName>
        <ecNumber evidence="5">2.7.1.48</ecNumber>
    </recommendedName>
</protein>
<dbReference type="NCBIfam" id="NF004018">
    <property type="entry name" value="PRK05480.1"/>
    <property type="match status" value="1"/>
</dbReference>
<evidence type="ECO:0000256" key="3">
    <source>
        <dbReference type="ARBA" id="ARBA00022741"/>
    </source>
</evidence>
<comment type="catalytic activity">
    <reaction evidence="5">
        <text>uridine + ATP = UMP + ADP + H(+)</text>
        <dbReference type="Rhea" id="RHEA:16825"/>
        <dbReference type="ChEBI" id="CHEBI:15378"/>
        <dbReference type="ChEBI" id="CHEBI:16704"/>
        <dbReference type="ChEBI" id="CHEBI:30616"/>
        <dbReference type="ChEBI" id="CHEBI:57865"/>
        <dbReference type="ChEBI" id="CHEBI:456216"/>
        <dbReference type="EC" id="2.7.1.48"/>
    </reaction>
</comment>
<keyword evidence="9" id="KW-1185">Reference proteome</keyword>
<dbReference type="InterPro" id="IPR000836">
    <property type="entry name" value="PRTase_dom"/>
</dbReference>
<dbReference type="InterPro" id="IPR003593">
    <property type="entry name" value="AAA+_ATPase"/>
</dbReference>
<dbReference type="PRINTS" id="PR00988">
    <property type="entry name" value="URIDINKINASE"/>
</dbReference>
<dbReference type="InterPro" id="IPR000764">
    <property type="entry name" value="Uridine_kinase-like"/>
</dbReference>
<dbReference type="AlphaFoldDB" id="A0A6G1HCD9"/>
<organism evidence="8 9">
    <name type="scientific">Aulographum hederae CBS 113979</name>
    <dbReference type="NCBI Taxonomy" id="1176131"/>
    <lineage>
        <taxon>Eukaryota</taxon>
        <taxon>Fungi</taxon>
        <taxon>Dikarya</taxon>
        <taxon>Ascomycota</taxon>
        <taxon>Pezizomycotina</taxon>
        <taxon>Dothideomycetes</taxon>
        <taxon>Pleosporomycetidae</taxon>
        <taxon>Aulographales</taxon>
        <taxon>Aulographaceae</taxon>
    </lineage>
</organism>
<dbReference type="PANTHER" id="PTHR10285">
    <property type="entry name" value="URIDINE KINASE"/>
    <property type="match status" value="1"/>
</dbReference>